<dbReference type="EMBL" id="CP000473">
    <property type="protein sequence ID" value="ABJ85638.1"/>
    <property type="molecule type" value="Genomic_DNA"/>
</dbReference>
<dbReference type="InterPro" id="IPR009057">
    <property type="entry name" value="Homeodomain-like_sf"/>
</dbReference>
<accession>Q01XH7</accession>
<proteinExistence type="predicted"/>
<dbReference type="Pfam" id="PF00440">
    <property type="entry name" value="TetR_N"/>
    <property type="match status" value="1"/>
</dbReference>
<dbReference type="PRINTS" id="PR00455">
    <property type="entry name" value="HTHTETR"/>
</dbReference>
<keyword evidence="2 4" id="KW-0238">DNA-binding</keyword>
<reference evidence="7" key="1">
    <citation type="submission" date="2006-10" db="EMBL/GenBank/DDBJ databases">
        <title>Complete sequence of Solibacter usitatus Ellin6076.</title>
        <authorList>
            <consortium name="US DOE Joint Genome Institute"/>
            <person name="Copeland A."/>
            <person name="Lucas S."/>
            <person name="Lapidus A."/>
            <person name="Barry K."/>
            <person name="Detter J.C."/>
            <person name="Glavina del Rio T."/>
            <person name="Hammon N."/>
            <person name="Israni S."/>
            <person name="Dalin E."/>
            <person name="Tice H."/>
            <person name="Pitluck S."/>
            <person name="Thompson L.S."/>
            <person name="Brettin T."/>
            <person name="Bruce D."/>
            <person name="Han C."/>
            <person name="Tapia R."/>
            <person name="Gilna P."/>
            <person name="Schmutz J."/>
            <person name="Larimer F."/>
            <person name="Land M."/>
            <person name="Hauser L."/>
            <person name="Kyrpides N."/>
            <person name="Mikhailova N."/>
            <person name="Janssen P.H."/>
            <person name="Kuske C.R."/>
            <person name="Richardson P."/>
        </authorList>
    </citation>
    <scope>NUCLEOTIDE SEQUENCE</scope>
    <source>
        <strain evidence="7">Ellin6076</strain>
    </source>
</reference>
<sequence>MAKAKKRPYNSPVRERQAGDTRRRIVEASRHLLRTEGYRGMTIEAIAKRAEVSAQSVYSIFKSKTGILIDLLDESAFGADYEDAVSQVLSAADPQTRLRLTARVARQIHDAQHATFALLRGAGVVAPELAKLEQQRESLRYSRQEILIDSLRDARSLRPEITKESARDIFWMFTGPDVYRMLVRERGWPPQKYQDWLADTLVHSLLIPKKSRRDLYANSAPRSANNSRKTDR</sequence>
<feature type="domain" description="HTH tetR-type" evidence="6">
    <location>
        <begin position="19"/>
        <end position="79"/>
    </location>
</feature>
<evidence type="ECO:0000259" key="6">
    <source>
        <dbReference type="PROSITE" id="PS50977"/>
    </source>
</evidence>
<feature type="DNA-binding region" description="H-T-H motif" evidence="4">
    <location>
        <begin position="42"/>
        <end position="61"/>
    </location>
</feature>
<gene>
    <name evidence="7" type="ordered locus">Acid_4679</name>
</gene>
<organism evidence="7">
    <name type="scientific">Solibacter usitatus (strain Ellin6076)</name>
    <dbReference type="NCBI Taxonomy" id="234267"/>
    <lineage>
        <taxon>Bacteria</taxon>
        <taxon>Pseudomonadati</taxon>
        <taxon>Acidobacteriota</taxon>
        <taxon>Terriglobia</taxon>
        <taxon>Bryobacterales</taxon>
        <taxon>Solibacteraceae</taxon>
        <taxon>Candidatus Solibacter</taxon>
    </lineage>
</organism>
<dbReference type="SUPFAM" id="SSF46689">
    <property type="entry name" value="Homeodomain-like"/>
    <property type="match status" value="1"/>
</dbReference>
<evidence type="ECO:0000256" key="1">
    <source>
        <dbReference type="ARBA" id="ARBA00023015"/>
    </source>
</evidence>
<dbReference type="InterPro" id="IPR001647">
    <property type="entry name" value="HTH_TetR"/>
</dbReference>
<keyword evidence="1" id="KW-0805">Transcription regulation</keyword>
<dbReference type="AlphaFoldDB" id="Q01XH7"/>
<protein>
    <submittedName>
        <fullName evidence="7">Transcriptional regulator, TetR family</fullName>
    </submittedName>
</protein>
<evidence type="ECO:0000256" key="4">
    <source>
        <dbReference type="PROSITE-ProRule" id="PRU00335"/>
    </source>
</evidence>
<dbReference type="InterPro" id="IPR050109">
    <property type="entry name" value="HTH-type_TetR-like_transc_reg"/>
</dbReference>
<dbReference type="PANTHER" id="PTHR30055">
    <property type="entry name" value="HTH-TYPE TRANSCRIPTIONAL REGULATOR RUTR"/>
    <property type="match status" value="1"/>
</dbReference>
<dbReference type="InParanoid" id="Q01XH7"/>
<dbReference type="PROSITE" id="PS50977">
    <property type="entry name" value="HTH_TETR_2"/>
    <property type="match status" value="1"/>
</dbReference>
<dbReference type="PANTHER" id="PTHR30055:SF234">
    <property type="entry name" value="HTH-TYPE TRANSCRIPTIONAL REGULATOR BETI"/>
    <property type="match status" value="1"/>
</dbReference>
<dbReference type="OrthoDB" id="9802802at2"/>
<dbReference type="GO" id="GO:0003700">
    <property type="term" value="F:DNA-binding transcription factor activity"/>
    <property type="evidence" value="ECO:0007669"/>
    <property type="project" value="TreeGrafter"/>
</dbReference>
<dbReference type="GO" id="GO:0000976">
    <property type="term" value="F:transcription cis-regulatory region binding"/>
    <property type="evidence" value="ECO:0007669"/>
    <property type="project" value="TreeGrafter"/>
</dbReference>
<dbReference type="KEGG" id="sus:Acid_4679"/>
<evidence type="ECO:0000256" key="5">
    <source>
        <dbReference type="SAM" id="MobiDB-lite"/>
    </source>
</evidence>
<name>Q01XH7_SOLUE</name>
<evidence type="ECO:0000313" key="7">
    <source>
        <dbReference type="EMBL" id="ABJ85638.1"/>
    </source>
</evidence>
<evidence type="ECO:0000256" key="3">
    <source>
        <dbReference type="ARBA" id="ARBA00023163"/>
    </source>
</evidence>
<dbReference type="HOGENOM" id="CLU_107911_0_0_0"/>
<dbReference type="eggNOG" id="COG1309">
    <property type="taxonomic scope" value="Bacteria"/>
</dbReference>
<feature type="region of interest" description="Disordered" evidence="5">
    <location>
        <begin position="1"/>
        <end position="21"/>
    </location>
</feature>
<dbReference type="Gene3D" id="1.10.357.10">
    <property type="entry name" value="Tetracycline Repressor, domain 2"/>
    <property type="match status" value="1"/>
</dbReference>
<keyword evidence="3" id="KW-0804">Transcription</keyword>
<evidence type="ECO:0000256" key="2">
    <source>
        <dbReference type="ARBA" id="ARBA00023125"/>
    </source>
</evidence>
<dbReference type="STRING" id="234267.Acid_4679"/>